<sequence length="263" mass="27137">MQFGDINLLFSLSGLVVGVIVGLTGVGGGSLMTPLLIALFAVEPSKAVGSDLLYAALTKSVGTAVHGKNGAVDWQIVRRLALGSVPATLLTFLVMIHYDLAGTKSGVLVTALACVLVVTAFTMLLRGRIVAYLARAVEGVSEFSIAAMTVVTGVVLGVLVTLTSVGAGAIGVTALLVLYPRMATVRIVGSDIAHAVPLTLVAGLGHWYFLGDVDWAMLASLLIGSVPGIYIGAHLAPRLPEAALRTMLAVVLFLVALKLFGVY</sequence>
<keyword evidence="4 5" id="KW-0472">Membrane</keyword>
<evidence type="ECO:0000256" key="5">
    <source>
        <dbReference type="RuleBase" id="RU363041"/>
    </source>
</evidence>
<comment type="caution">
    <text evidence="6">The sequence shown here is derived from an EMBL/GenBank/DDBJ whole genome shotgun (WGS) entry which is preliminary data.</text>
</comment>
<name>A0AAE4YCG6_9RHOB</name>
<keyword evidence="3 5" id="KW-1133">Transmembrane helix</keyword>
<comment type="subcellular location">
    <subcellularLocation>
        <location evidence="5">Cell membrane</location>
        <topology evidence="5">Multi-pass membrane protein</topology>
    </subcellularLocation>
    <subcellularLocation>
        <location evidence="1">Membrane</location>
        <topology evidence="1">Multi-pass membrane protein</topology>
    </subcellularLocation>
</comment>
<dbReference type="AlphaFoldDB" id="A0AAE4YCG6"/>
<reference evidence="6" key="1">
    <citation type="submission" date="2020-01" db="EMBL/GenBank/DDBJ databases">
        <authorList>
            <person name="Chen W.-M."/>
        </authorList>
    </citation>
    <scope>NUCLEOTIDE SEQUENCE</scope>
    <source>
        <strain evidence="6">CYK-10</strain>
    </source>
</reference>
<dbReference type="GO" id="GO:0005886">
    <property type="term" value="C:plasma membrane"/>
    <property type="evidence" value="ECO:0007669"/>
    <property type="project" value="UniProtKB-SubCell"/>
</dbReference>
<keyword evidence="2 5" id="KW-0812">Transmembrane</keyword>
<comment type="similarity">
    <text evidence="5">Belongs to the 4-toluene sulfonate uptake permease (TSUP) (TC 2.A.102) family.</text>
</comment>
<dbReference type="RefSeq" id="WP_168774489.1">
    <property type="nucleotide sequence ID" value="NZ_JAABNR010000007.1"/>
</dbReference>
<evidence type="ECO:0000256" key="3">
    <source>
        <dbReference type="ARBA" id="ARBA00022989"/>
    </source>
</evidence>
<evidence type="ECO:0000313" key="6">
    <source>
        <dbReference type="EMBL" id="NBZ87674.1"/>
    </source>
</evidence>
<accession>A0AAE4YCG6</accession>
<organism evidence="6 7">
    <name type="scientific">Stagnihabitans tardus</name>
    <dbReference type="NCBI Taxonomy" id="2699202"/>
    <lineage>
        <taxon>Bacteria</taxon>
        <taxon>Pseudomonadati</taxon>
        <taxon>Pseudomonadota</taxon>
        <taxon>Alphaproteobacteria</taxon>
        <taxon>Rhodobacterales</taxon>
        <taxon>Paracoccaceae</taxon>
        <taxon>Stagnihabitans</taxon>
    </lineage>
</organism>
<dbReference type="Proteomes" id="UP001193501">
    <property type="component" value="Unassembled WGS sequence"/>
</dbReference>
<dbReference type="InterPro" id="IPR002781">
    <property type="entry name" value="TM_pro_TauE-like"/>
</dbReference>
<feature type="transmembrane region" description="Helical" evidence="5">
    <location>
        <begin position="242"/>
        <end position="261"/>
    </location>
</feature>
<dbReference type="EMBL" id="JAABNR010000007">
    <property type="protein sequence ID" value="NBZ87674.1"/>
    <property type="molecule type" value="Genomic_DNA"/>
</dbReference>
<feature type="transmembrane region" description="Helical" evidence="5">
    <location>
        <begin position="145"/>
        <end position="178"/>
    </location>
</feature>
<dbReference type="PANTHER" id="PTHR43701">
    <property type="entry name" value="MEMBRANE TRANSPORTER PROTEIN MJ0441-RELATED"/>
    <property type="match status" value="1"/>
</dbReference>
<gene>
    <name evidence="6" type="ORF">GV832_08795</name>
</gene>
<feature type="transmembrane region" description="Helical" evidence="5">
    <location>
        <begin position="80"/>
        <end position="100"/>
    </location>
</feature>
<dbReference type="PANTHER" id="PTHR43701:SF2">
    <property type="entry name" value="MEMBRANE TRANSPORTER PROTEIN YJNA-RELATED"/>
    <property type="match status" value="1"/>
</dbReference>
<evidence type="ECO:0000256" key="2">
    <source>
        <dbReference type="ARBA" id="ARBA00022692"/>
    </source>
</evidence>
<feature type="transmembrane region" description="Helical" evidence="5">
    <location>
        <begin position="12"/>
        <end position="42"/>
    </location>
</feature>
<evidence type="ECO:0000313" key="7">
    <source>
        <dbReference type="Proteomes" id="UP001193501"/>
    </source>
</evidence>
<feature type="transmembrane region" description="Helical" evidence="5">
    <location>
        <begin position="107"/>
        <end position="125"/>
    </location>
</feature>
<dbReference type="InterPro" id="IPR051598">
    <property type="entry name" value="TSUP/Inactive_protease-like"/>
</dbReference>
<evidence type="ECO:0000256" key="1">
    <source>
        <dbReference type="ARBA" id="ARBA00004141"/>
    </source>
</evidence>
<feature type="transmembrane region" description="Helical" evidence="5">
    <location>
        <begin position="215"/>
        <end position="235"/>
    </location>
</feature>
<dbReference type="Pfam" id="PF01925">
    <property type="entry name" value="TauE"/>
    <property type="match status" value="1"/>
</dbReference>
<keyword evidence="5" id="KW-1003">Cell membrane</keyword>
<proteinExistence type="inferred from homology"/>
<keyword evidence="7" id="KW-1185">Reference proteome</keyword>
<feature type="transmembrane region" description="Helical" evidence="5">
    <location>
        <begin position="190"/>
        <end position="209"/>
    </location>
</feature>
<protein>
    <recommendedName>
        <fullName evidence="5">Probable membrane transporter protein</fullName>
    </recommendedName>
</protein>
<evidence type="ECO:0000256" key="4">
    <source>
        <dbReference type="ARBA" id="ARBA00023136"/>
    </source>
</evidence>